<dbReference type="Pfam" id="PF10067">
    <property type="entry name" value="DUF2306"/>
    <property type="match status" value="1"/>
</dbReference>
<gene>
    <name evidence="3" type="ORF">PgNI_02323</name>
</gene>
<evidence type="ECO:0000313" key="2">
    <source>
        <dbReference type="Proteomes" id="UP000515153"/>
    </source>
</evidence>
<reference evidence="3" key="1">
    <citation type="journal article" date="2019" name="Mol. Biol. Evol.">
        <title>Blast fungal genomes show frequent chromosomal changes, gene gains and losses, and effector gene turnover.</title>
        <authorList>
            <person name="Gomez Luciano L.B."/>
            <person name="Jason Tsai I."/>
            <person name="Chuma I."/>
            <person name="Tosa Y."/>
            <person name="Chen Y.H."/>
            <person name="Li J.Y."/>
            <person name="Li M.Y."/>
            <person name="Jade Lu M.Y."/>
            <person name="Nakayashiki H."/>
            <person name="Li W.H."/>
        </authorList>
    </citation>
    <scope>NUCLEOTIDE SEQUENCE</scope>
    <source>
        <strain evidence="3">NI907</strain>
    </source>
</reference>
<feature type="transmembrane region" description="Helical" evidence="1">
    <location>
        <begin position="83"/>
        <end position="107"/>
    </location>
</feature>
<name>A0A6P8BG16_PYRGI</name>
<dbReference type="AlphaFoldDB" id="A0A6P8BG16"/>
<feature type="transmembrane region" description="Helical" evidence="1">
    <location>
        <begin position="214"/>
        <end position="233"/>
    </location>
</feature>
<feature type="transmembrane region" description="Helical" evidence="1">
    <location>
        <begin position="184"/>
        <end position="202"/>
    </location>
</feature>
<reference evidence="3" key="3">
    <citation type="submission" date="2025-08" db="UniProtKB">
        <authorList>
            <consortium name="RefSeq"/>
        </authorList>
    </citation>
    <scope>IDENTIFICATION</scope>
    <source>
        <strain evidence="3">NI907</strain>
    </source>
</reference>
<sequence length="424" mass="46301">MRPILDQTMYIINFNLDSKMVETRSKDNDGVSTRKKISFQAPDHVTSAVLTRGGSTEPTMQPQPFSSTTDGHGFMYKKLIRPLGFTGGYSFACFVVFAGTLMGFTLARIQFINVQGVMCSPATAGGPLRHAAPGECFYFVSGATHERFGIVLHLATVLPASFLACLQLLPALRARFPALHRANGYMVLLLSLLGVVGGLMVTRNAFSGSLVTQVGFGFGAVAFVVALCMGWVSMRRMRVDQHRAWMLRAWFYVGAIVTTRILMSLGAHVVTVIGGYYMPEPCDKVQSMLGRDRTLSKYPTCKPFFDGEVPSQYTLVVANMAGEVDNISAALDAAAGMALWVAFVLHAAGVEIYVSLYLQLKNAKTYADKYTQLQLTPEKSARLGETWSRRRIKIVEPDLTERPGDFGSRSMGASGQLASMYGVS</sequence>
<evidence type="ECO:0000313" key="3">
    <source>
        <dbReference type="RefSeq" id="XP_030986014.1"/>
    </source>
</evidence>
<keyword evidence="2" id="KW-1185">Reference proteome</keyword>
<evidence type="ECO:0008006" key="4">
    <source>
        <dbReference type="Google" id="ProtNLM"/>
    </source>
</evidence>
<dbReference type="KEGG" id="pgri:PgNI_02323"/>
<evidence type="ECO:0000256" key="1">
    <source>
        <dbReference type="SAM" id="Phobius"/>
    </source>
</evidence>
<feature type="transmembrane region" description="Helical" evidence="1">
    <location>
        <begin position="337"/>
        <end position="358"/>
    </location>
</feature>
<protein>
    <recommendedName>
        <fullName evidence="4">DUF2306 domain-containing protein</fullName>
    </recommendedName>
</protein>
<accession>A0A6P8BG16</accession>
<organism evidence="2 3">
    <name type="scientific">Pyricularia grisea</name>
    <name type="common">Crabgrass-specific blast fungus</name>
    <name type="synonym">Magnaporthe grisea</name>
    <dbReference type="NCBI Taxonomy" id="148305"/>
    <lineage>
        <taxon>Eukaryota</taxon>
        <taxon>Fungi</taxon>
        <taxon>Dikarya</taxon>
        <taxon>Ascomycota</taxon>
        <taxon>Pezizomycotina</taxon>
        <taxon>Sordariomycetes</taxon>
        <taxon>Sordariomycetidae</taxon>
        <taxon>Magnaporthales</taxon>
        <taxon>Pyriculariaceae</taxon>
        <taxon>Pyricularia</taxon>
    </lineage>
</organism>
<dbReference type="InterPro" id="IPR018750">
    <property type="entry name" value="DUF2306_membrane"/>
</dbReference>
<keyword evidence="1" id="KW-1133">Transmembrane helix</keyword>
<dbReference type="Proteomes" id="UP000515153">
    <property type="component" value="Unplaced"/>
</dbReference>
<dbReference type="RefSeq" id="XP_030986014.1">
    <property type="nucleotide sequence ID" value="XM_031122390.1"/>
</dbReference>
<feature type="transmembrane region" description="Helical" evidence="1">
    <location>
        <begin position="245"/>
        <end position="278"/>
    </location>
</feature>
<proteinExistence type="predicted"/>
<keyword evidence="1" id="KW-0472">Membrane</keyword>
<feature type="transmembrane region" description="Helical" evidence="1">
    <location>
        <begin position="150"/>
        <end position="172"/>
    </location>
</feature>
<reference evidence="3" key="2">
    <citation type="submission" date="2019-10" db="EMBL/GenBank/DDBJ databases">
        <authorList>
            <consortium name="NCBI Genome Project"/>
        </authorList>
    </citation>
    <scope>NUCLEOTIDE SEQUENCE</scope>
    <source>
        <strain evidence="3">NI907</strain>
    </source>
</reference>
<keyword evidence="1" id="KW-0812">Transmembrane</keyword>
<dbReference type="GeneID" id="41957302"/>